<comment type="caution">
    <text evidence="1">The sequence shown here is derived from an EMBL/GenBank/DDBJ whole genome shotgun (WGS) entry which is preliminary data.</text>
</comment>
<dbReference type="Proteomes" id="UP000551353">
    <property type="component" value="Unassembled WGS sequence"/>
</dbReference>
<gene>
    <name evidence="1" type="ORF">GGD56_004354</name>
</gene>
<dbReference type="EMBL" id="JACIFX010000005">
    <property type="protein sequence ID" value="MBB4230501.1"/>
    <property type="molecule type" value="Genomic_DNA"/>
</dbReference>
<accession>A0ABR6IRG6</accession>
<reference evidence="1 2" key="1">
    <citation type="submission" date="2020-08" db="EMBL/GenBank/DDBJ databases">
        <title>Genomic Encyclopedia of Type Strains, Phase IV (KMG-V): Genome sequencing to study the core and pangenomes of soil and plant-associated prokaryotes.</title>
        <authorList>
            <person name="Whitman W."/>
        </authorList>
    </citation>
    <scope>NUCLEOTIDE SEQUENCE [LARGE SCALE GENOMIC DNA]</scope>
    <source>
        <strain evidence="1 2">SEMIA 4087</strain>
    </source>
</reference>
<proteinExistence type="predicted"/>
<evidence type="ECO:0000313" key="1">
    <source>
        <dbReference type="EMBL" id="MBB4230501.1"/>
    </source>
</evidence>
<protein>
    <submittedName>
        <fullName evidence="1">Uncharacterized protein</fullName>
    </submittedName>
</protein>
<evidence type="ECO:0000313" key="2">
    <source>
        <dbReference type="Proteomes" id="UP000551353"/>
    </source>
</evidence>
<name>A0ABR6IRG6_9HYPH</name>
<keyword evidence="2" id="KW-1185">Reference proteome</keyword>
<organism evidence="1 2">
    <name type="scientific">Rhizobium mongolense</name>
    <dbReference type="NCBI Taxonomy" id="57676"/>
    <lineage>
        <taxon>Bacteria</taxon>
        <taxon>Pseudomonadati</taxon>
        <taxon>Pseudomonadota</taxon>
        <taxon>Alphaproteobacteria</taxon>
        <taxon>Hyphomicrobiales</taxon>
        <taxon>Rhizobiaceae</taxon>
        <taxon>Rhizobium/Agrobacterium group</taxon>
        <taxon>Rhizobium</taxon>
    </lineage>
</organism>
<sequence length="36" mass="3745">MRAKSGRAACVGDPLKRPLGECNSNSKKITTLVADG</sequence>